<comment type="caution">
    <text evidence="1">The sequence shown here is derived from an EMBL/GenBank/DDBJ whole genome shotgun (WGS) entry which is preliminary data.</text>
</comment>
<accession>A0A9P0Z8B6</accession>
<evidence type="ECO:0000313" key="2">
    <source>
        <dbReference type="Proteomes" id="UP001152484"/>
    </source>
</evidence>
<organism evidence="1 2">
    <name type="scientific">Cuscuta europaea</name>
    <name type="common">European dodder</name>
    <dbReference type="NCBI Taxonomy" id="41803"/>
    <lineage>
        <taxon>Eukaryota</taxon>
        <taxon>Viridiplantae</taxon>
        <taxon>Streptophyta</taxon>
        <taxon>Embryophyta</taxon>
        <taxon>Tracheophyta</taxon>
        <taxon>Spermatophyta</taxon>
        <taxon>Magnoliopsida</taxon>
        <taxon>eudicotyledons</taxon>
        <taxon>Gunneridae</taxon>
        <taxon>Pentapetalae</taxon>
        <taxon>asterids</taxon>
        <taxon>lamiids</taxon>
        <taxon>Solanales</taxon>
        <taxon>Convolvulaceae</taxon>
        <taxon>Cuscuteae</taxon>
        <taxon>Cuscuta</taxon>
        <taxon>Cuscuta subgen. Cuscuta</taxon>
    </lineage>
</organism>
<protein>
    <submittedName>
        <fullName evidence="1">Uncharacterized protein</fullName>
    </submittedName>
</protein>
<dbReference type="EMBL" id="CAMAPE010000022">
    <property type="protein sequence ID" value="CAH9090290.1"/>
    <property type="molecule type" value="Genomic_DNA"/>
</dbReference>
<dbReference type="Proteomes" id="UP001152484">
    <property type="component" value="Unassembled WGS sequence"/>
</dbReference>
<proteinExistence type="predicted"/>
<sequence>MHHQLRRVFLSKYK</sequence>
<name>A0A9P0Z8B6_CUSEU</name>
<keyword evidence="2" id="KW-1185">Reference proteome</keyword>
<reference evidence="1" key="1">
    <citation type="submission" date="2022-07" db="EMBL/GenBank/DDBJ databases">
        <authorList>
            <person name="Macas J."/>
            <person name="Novak P."/>
            <person name="Neumann P."/>
        </authorList>
    </citation>
    <scope>NUCLEOTIDE SEQUENCE</scope>
</reference>
<evidence type="ECO:0000313" key="1">
    <source>
        <dbReference type="EMBL" id="CAH9090290.1"/>
    </source>
</evidence>
<gene>
    <name evidence="1" type="ORF">CEURO_LOCUS11196</name>
</gene>